<sequence>MNPTDHIFWPYLLPILQEQKNRNGIVYIQMSDANGMDRLMGDSRSEDVYPGIYVLRPKYAGQLIDNHLMLLKFDLTLFVFVQGRPDDYESEDLAYQHAETVVSEIVKHLQHDRFEYRNYLEFDSIRIEPVIYSTGVDAAYGYELKMKLGLAGNEVFC</sequence>
<dbReference type="AlphaFoldDB" id="A0A916JJ19"/>
<evidence type="ECO:0000313" key="2">
    <source>
        <dbReference type="Proteomes" id="UP000680038"/>
    </source>
</evidence>
<keyword evidence="2" id="KW-1185">Reference proteome</keyword>
<proteinExistence type="predicted"/>
<evidence type="ECO:0000313" key="1">
    <source>
        <dbReference type="EMBL" id="CAG5017773.1"/>
    </source>
</evidence>
<comment type="caution">
    <text evidence="1">The sequence shown here is derived from an EMBL/GenBank/DDBJ whole genome shotgun (WGS) entry which is preliminary data.</text>
</comment>
<accession>A0A916JJ19</accession>
<protein>
    <submittedName>
        <fullName evidence="1">Uncharacterized protein</fullName>
    </submittedName>
</protein>
<organism evidence="1 2">
    <name type="scientific">Dyadobacter helix</name>
    <dbReference type="NCBI Taxonomy" id="2822344"/>
    <lineage>
        <taxon>Bacteria</taxon>
        <taxon>Pseudomonadati</taxon>
        <taxon>Bacteroidota</taxon>
        <taxon>Cytophagia</taxon>
        <taxon>Cytophagales</taxon>
        <taxon>Spirosomataceae</taxon>
        <taxon>Dyadobacter</taxon>
    </lineage>
</organism>
<dbReference type="EMBL" id="CAJRAF010000004">
    <property type="protein sequence ID" value="CAG5017773.1"/>
    <property type="molecule type" value="Genomic_DNA"/>
</dbReference>
<reference evidence="1" key="1">
    <citation type="submission" date="2021-04" db="EMBL/GenBank/DDBJ databases">
        <authorList>
            <person name="Rodrigo-Torres L."/>
            <person name="Arahal R. D."/>
            <person name="Lucena T."/>
        </authorList>
    </citation>
    <scope>NUCLEOTIDE SEQUENCE</scope>
    <source>
        <strain evidence="1">CECT 9275</strain>
    </source>
</reference>
<gene>
    <name evidence="1" type="ORF">DYBT9275_05844</name>
</gene>
<name>A0A916JJ19_9BACT</name>
<dbReference type="Proteomes" id="UP000680038">
    <property type="component" value="Unassembled WGS sequence"/>
</dbReference>